<sequence>MKLQLLALAGKLDRDLRVSRRITYCGHELNEFVPQKTCAYISQHDIHYGKMMVRETLDFSGYCLGVDIRYEALVELSRREREAGIKPDPEIDAFMKVIALSCQKTNLVTDYVLKMRRGISGGQKKRVTTGEILVGPTKAVFMDEISTGLDSSTTFQICKFMRQMVHLMDLGGIDGDPVLRGTRIRATWEYMSSVEEWYLEICRGGQETLGTSGGVLLPKTKLDQSRPNPSIIVMAAQFIHDRVEMECLGGVWETLEGNARCRFRGMIRLTATSLVHPEEPARTLQRTVEWILPTPTPYLLVEPVQVIEVTSSEEDPEEDLEELPPQPAVDALDFLEGDEDRLPEVDSPEDVMSASEADSTEESDPGGIATSGATTLDTFALDVTMYFCKTPIFWTALDDEGTPQPVPETFEVFDDIILLSEGQFVYQGPRENGLELFEHMGFKGPERKGVADFLQVTSKKDQQQYWSRKDEPYKYVSVPEFVQAFSSFDIGEQLATELGVPYDKSQAQPTALVKDKYASMIELVAKMISEGRGLELMPIELDPTTPITSYREIKKQEIEFLENDVLQKDDTTLDHEVSGISTETRLPVNLENCMEIKLPKVEPIIEQIRSEALDGVSDSKAATSPTEHSN</sequence>
<keyword evidence="1" id="KW-0813">Transport</keyword>
<evidence type="ECO:0000313" key="3">
    <source>
        <dbReference type="EMBL" id="RZC09264.1"/>
    </source>
</evidence>
<feature type="compositionally biased region" description="Acidic residues" evidence="2">
    <location>
        <begin position="340"/>
        <end position="349"/>
    </location>
</feature>
<evidence type="ECO:0000313" key="4">
    <source>
        <dbReference type="Proteomes" id="UP000289340"/>
    </source>
</evidence>
<dbReference type="SUPFAM" id="SSF52540">
    <property type="entry name" value="P-loop containing nucleoside triphosphate hydrolases"/>
    <property type="match status" value="1"/>
</dbReference>
<protein>
    <submittedName>
        <fullName evidence="3">ABC transporter G family member 34</fullName>
    </submittedName>
</protein>
<feature type="region of interest" description="Disordered" evidence="2">
    <location>
        <begin position="340"/>
        <end position="371"/>
    </location>
</feature>
<evidence type="ECO:0000256" key="2">
    <source>
        <dbReference type="SAM" id="MobiDB-lite"/>
    </source>
</evidence>
<dbReference type="AlphaFoldDB" id="A0A445KEK5"/>
<gene>
    <name evidence="3" type="ORF">D0Y65_015844</name>
</gene>
<dbReference type="InterPro" id="IPR027417">
    <property type="entry name" value="P-loop_NTPase"/>
</dbReference>
<dbReference type="Proteomes" id="UP000289340">
    <property type="component" value="Chromosome 6"/>
</dbReference>
<dbReference type="EMBL" id="QZWG01000006">
    <property type="protein sequence ID" value="RZC09264.1"/>
    <property type="molecule type" value="Genomic_DNA"/>
</dbReference>
<dbReference type="Gene3D" id="3.40.50.300">
    <property type="entry name" value="P-loop containing nucleotide triphosphate hydrolases"/>
    <property type="match status" value="1"/>
</dbReference>
<accession>A0A445KEK5</accession>
<reference evidence="3 4" key="1">
    <citation type="submission" date="2018-09" db="EMBL/GenBank/DDBJ databases">
        <title>A high-quality reference genome of wild soybean provides a powerful tool to mine soybean genomes.</title>
        <authorList>
            <person name="Xie M."/>
            <person name="Chung C.Y.L."/>
            <person name="Li M.-W."/>
            <person name="Wong F.-L."/>
            <person name="Chan T.-F."/>
            <person name="Lam H.-M."/>
        </authorList>
    </citation>
    <scope>NUCLEOTIDE SEQUENCE [LARGE SCALE GENOMIC DNA]</scope>
    <source>
        <strain evidence="4">cv. W05</strain>
        <tissue evidence="3">Hypocotyl of etiolated seedlings</tissue>
    </source>
</reference>
<keyword evidence="4" id="KW-1185">Reference proteome</keyword>
<proteinExistence type="predicted"/>
<comment type="caution">
    <text evidence="3">The sequence shown here is derived from an EMBL/GenBank/DDBJ whole genome shotgun (WGS) entry which is preliminary data.</text>
</comment>
<organism evidence="3 4">
    <name type="scientific">Glycine soja</name>
    <name type="common">Wild soybean</name>
    <dbReference type="NCBI Taxonomy" id="3848"/>
    <lineage>
        <taxon>Eukaryota</taxon>
        <taxon>Viridiplantae</taxon>
        <taxon>Streptophyta</taxon>
        <taxon>Embryophyta</taxon>
        <taxon>Tracheophyta</taxon>
        <taxon>Spermatophyta</taxon>
        <taxon>Magnoliopsida</taxon>
        <taxon>eudicotyledons</taxon>
        <taxon>Gunneridae</taxon>
        <taxon>Pentapetalae</taxon>
        <taxon>rosids</taxon>
        <taxon>fabids</taxon>
        <taxon>Fabales</taxon>
        <taxon>Fabaceae</taxon>
        <taxon>Papilionoideae</taxon>
        <taxon>50 kb inversion clade</taxon>
        <taxon>NPAAA clade</taxon>
        <taxon>indigoferoid/millettioid clade</taxon>
        <taxon>Phaseoleae</taxon>
        <taxon>Glycine</taxon>
        <taxon>Glycine subgen. Soja</taxon>
    </lineage>
</organism>
<evidence type="ECO:0000256" key="1">
    <source>
        <dbReference type="ARBA" id="ARBA00022448"/>
    </source>
</evidence>
<dbReference type="PANTHER" id="PTHR19241">
    <property type="entry name" value="ATP-BINDING CASSETTE TRANSPORTER"/>
    <property type="match status" value="1"/>
</dbReference>
<name>A0A445KEK5_GLYSO</name>